<keyword evidence="3" id="KW-0732">Signal</keyword>
<organism evidence="5 6">
    <name type="scientific">Candidatus Choladousia intestinavium</name>
    <dbReference type="NCBI Taxonomy" id="2840727"/>
    <lineage>
        <taxon>Bacteria</taxon>
        <taxon>Bacillati</taxon>
        <taxon>Bacillota</taxon>
        <taxon>Clostridia</taxon>
        <taxon>Lachnospirales</taxon>
        <taxon>Lachnospiraceae</taxon>
        <taxon>Lachnospiraceae incertae sedis</taxon>
        <taxon>Candidatus Choladousia</taxon>
    </lineage>
</organism>
<dbReference type="InterPro" id="IPR007621">
    <property type="entry name" value="TPM_dom"/>
</dbReference>
<dbReference type="PANTHER" id="PTHR30373:SF2">
    <property type="entry name" value="UPF0603 PROTEIN YGCG"/>
    <property type="match status" value="1"/>
</dbReference>
<evidence type="ECO:0000313" key="5">
    <source>
        <dbReference type="EMBL" id="HIR13406.1"/>
    </source>
</evidence>
<feature type="signal peptide" evidence="3">
    <location>
        <begin position="1"/>
        <end position="22"/>
    </location>
</feature>
<feature type="chain" id="PRO_5039611068" evidence="3">
    <location>
        <begin position="23"/>
        <end position="263"/>
    </location>
</feature>
<keyword evidence="2" id="KW-0812">Transmembrane</keyword>
<name>A0A9D1ABD7_9FIRM</name>
<dbReference type="PANTHER" id="PTHR30373">
    <property type="entry name" value="UPF0603 PROTEIN YGCG"/>
    <property type="match status" value="1"/>
</dbReference>
<sequence>MRKFKILLLFLLLLGFGRTALAQGEPVTDQANLLTEAQEERLTEQFQSLREEYGCDIGVVTVNSCQGKRIQDFTDDYYYQQGYGVGEDRSGVLLVVSMGEREWYISTRGEAIRIFTDYGLGILEEEIVPFLSEGEYEKAFETFGELSGEFMAEAAAGHPYDTNHTYDRPMPLWLRAVIYLAAGLVLAGIVLAVLFGQLKSVGYAKRAHPYIREGSFQVTGARDLFLYRTVTSRKIERESRDGGGSSTHRTSDGGRAGGRGGSF</sequence>
<dbReference type="Pfam" id="PF04536">
    <property type="entry name" value="TPM_phosphatase"/>
    <property type="match status" value="1"/>
</dbReference>
<dbReference type="AlphaFoldDB" id="A0A9D1ABD7"/>
<dbReference type="Gene3D" id="3.10.310.50">
    <property type="match status" value="1"/>
</dbReference>
<protein>
    <submittedName>
        <fullName evidence="5">TPM domain-containing protein</fullName>
    </submittedName>
</protein>
<proteinExistence type="predicted"/>
<feature type="domain" description="TPM" evidence="4">
    <location>
        <begin position="27"/>
        <end position="143"/>
    </location>
</feature>
<evidence type="ECO:0000256" key="3">
    <source>
        <dbReference type="SAM" id="SignalP"/>
    </source>
</evidence>
<evidence type="ECO:0000256" key="2">
    <source>
        <dbReference type="SAM" id="Phobius"/>
    </source>
</evidence>
<gene>
    <name evidence="5" type="ORF">IAB31_05725</name>
</gene>
<reference evidence="5" key="2">
    <citation type="journal article" date="2021" name="PeerJ">
        <title>Extensive microbial diversity within the chicken gut microbiome revealed by metagenomics and culture.</title>
        <authorList>
            <person name="Gilroy R."/>
            <person name="Ravi A."/>
            <person name="Getino M."/>
            <person name="Pursley I."/>
            <person name="Horton D.L."/>
            <person name="Alikhan N.F."/>
            <person name="Baker D."/>
            <person name="Gharbi K."/>
            <person name="Hall N."/>
            <person name="Watson M."/>
            <person name="Adriaenssens E.M."/>
            <person name="Foster-Nyarko E."/>
            <person name="Jarju S."/>
            <person name="Secka A."/>
            <person name="Antonio M."/>
            <person name="Oren A."/>
            <person name="Chaudhuri R.R."/>
            <person name="La Ragione R."/>
            <person name="Hildebrand F."/>
            <person name="Pallen M.J."/>
        </authorList>
    </citation>
    <scope>NUCLEOTIDE SEQUENCE</scope>
    <source>
        <strain evidence="5">ChiSjej4B22-8148</strain>
    </source>
</reference>
<reference evidence="5" key="1">
    <citation type="submission" date="2020-10" db="EMBL/GenBank/DDBJ databases">
        <authorList>
            <person name="Gilroy R."/>
        </authorList>
    </citation>
    <scope>NUCLEOTIDE SEQUENCE</scope>
    <source>
        <strain evidence="5">ChiSjej4B22-8148</strain>
    </source>
</reference>
<dbReference type="Proteomes" id="UP000886757">
    <property type="component" value="Unassembled WGS sequence"/>
</dbReference>
<evidence type="ECO:0000256" key="1">
    <source>
        <dbReference type="SAM" id="MobiDB-lite"/>
    </source>
</evidence>
<comment type="caution">
    <text evidence="5">The sequence shown here is derived from an EMBL/GenBank/DDBJ whole genome shotgun (WGS) entry which is preliminary data.</text>
</comment>
<feature type="compositionally biased region" description="Gly residues" evidence="1">
    <location>
        <begin position="254"/>
        <end position="263"/>
    </location>
</feature>
<dbReference type="EMBL" id="DVGK01000063">
    <property type="protein sequence ID" value="HIR13406.1"/>
    <property type="molecule type" value="Genomic_DNA"/>
</dbReference>
<evidence type="ECO:0000259" key="4">
    <source>
        <dbReference type="Pfam" id="PF04536"/>
    </source>
</evidence>
<keyword evidence="2" id="KW-0472">Membrane</keyword>
<keyword evidence="2" id="KW-1133">Transmembrane helix</keyword>
<feature type="transmembrane region" description="Helical" evidence="2">
    <location>
        <begin position="172"/>
        <end position="196"/>
    </location>
</feature>
<accession>A0A9D1ABD7</accession>
<feature type="region of interest" description="Disordered" evidence="1">
    <location>
        <begin position="236"/>
        <end position="263"/>
    </location>
</feature>
<evidence type="ECO:0000313" key="6">
    <source>
        <dbReference type="Proteomes" id="UP000886757"/>
    </source>
</evidence>